<dbReference type="SUPFAM" id="SSF56112">
    <property type="entry name" value="Protein kinase-like (PK-like)"/>
    <property type="match status" value="1"/>
</dbReference>
<gene>
    <name evidence="18" type="primary">MAP3K5</name>
</gene>
<evidence type="ECO:0000259" key="17">
    <source>
        <dbReference type="PROSITE" id="PS50011"/>
    </source>
</evidence>
<dbReference type="Pfam" id="PF13281">
    <property type="entry name" value="MAP3K_TRAF_bd"/>
    <property type="match status" value="1"/>
</dbReference>
<comment type="cofactor">
    <cofactor evidence="1">
        <name>Mg(2+)</name>
        <dbReference type="ChEBI" id="CHEBI:18420"/>
    </cofactor>
</comment>
<keyword evidence="6" id="KW-0479">Metal-binding</keyword>
<evidence type="ECO:0000256" key="16">
    <source>
        <dbReference type="SAM" id="MobiDB-lite"/>
    </source>
</evidence>
<reference evidence="18" key="3">
    <citation type="submission" date="2025-09" db="UniProtKB">
        <authorList>
            <consortium name="Ensembl"/>
        </authorList>
    </citation>
    <scope>IDENTIFICATION</scope>
</reference>
<evidence type="ECO:0000256" key="12">
    <source>
        <dbReference type="ARBA" id="ARBA00047559"/>
    </source>
</evidence>
<evidence type="ECO:0000256" key="14">
    <source>
        <dbReference type="PROSITE-ProRule" id="PRU10141"/>
    </source>
</evidence>
<dbReference type="SMART" id="SM00220">
    <property type="entry name" value="S_TKc"/>
    <property type="match status" value="1"/>
</dbReference>
<evidence type="ECO:0000256" key="1">
    <source>
        <dbReference type="ARBA" id="ARBA00001946"/>
    </source>
</evidence>
<keyword evidence="19" id="KW-1185">Reference proteome</keyword>
<dbReference type="GO" id="GO:0033554">
    <property type="term" value="P:cellular response to stress"/>
    <property type="evidence" value="ECO:0007669"/>
    <property type="project" value="TreeGrafter"/>
</dbReference>
<dbReference type="Pfam" id="PF19039">
    <property type="entry name" value="ASK_PH"/>
    <property type="match status" value="1"/>
</dbReference>
<dbReference type="InterPro" id="IPR017441">
    <property type="entry name" value="Protein_kinase_ATP_BS"/>
</dbReference>
<comment type="similarity">
    <text evidence="2">Belongs to the protein kinase superfamily. STE Ser/Thr protein kinase family. MAP kinase kinase kinase subfamily.</text>
</comment>
<feature type="coiled-coil region" evidence="15">
    <location>
        <begin position="1173"/>
        <end position="1207"/>
    </location>
</feature>
<keyword evidence="7 14" id="KW-0547">Nucleotide-binding</keyword>
<reference evidence="19" key="1">
    <citation type="submission" date="2015-09" db="EMBL/GenBank/DDBJ databases">
        <authorList>
            <person name="Sai Rama Sridatta P."/>
        </authorList>
    </citation>
    <scope>NUCLEOTIDE SEQUENCE [LARGE SCALE GENOMIC DNA]</scope>
</reference>
<dbReference type="Gene3D" id="3.30.200.20">
    <property type="entry name" value="Phosphorylase Kinase, domain 1"/>
    <property type="match status" value="1"/>
</dbReference>
<dbReference type="Gene3D" id="1.10.510.10">
    <property type="entry name" value="Transferase(Phosphotransferase) domain 1"/>
    <property type="match status" value="1"/>
</dbReference>
<sequence>LHGSGGLSPTTAGGCPMDGGGLLSTGKSCKSRPVTVAYVVNGEGSQQNNAESMALQCLKDACDTVGSRLETVNFGKLDFGETTVLDRFYNADLAVVEMTDAFRQPSLFYHLGVRESFSMANNIILYCDTNSESLQSLQEIICQKNTTCSANYTFIPYMVTPHNKVYCCDSSLMKGLTELMQPSFEMLLGPICMPLLDRFIQLLKALIVTTCKNRETILNEIRKARELYTGMELAAELNRIQQRLDNVECLSVDIVINLLLTYRDIQDYESIVKLVETLEKLPTFDPVAHPHVKFHYAFALNRRNLPGDRQKALDIMLPLVEDEEQVASDIYCLVGRIYKDMFLESHFTDTESRDNGTLWFKKGFESEPTLHSGINYAVLLLAAGHQFDTSFELRKVGVKLSSLLGKKGSLDKLQSYWDVGFFLGASVLACDNTRVIQASEKLFKLKAPIWYLRSLVETILIYQHFKKPGTEQPAPKQELVDFWMDFLVEATKKDVSSVRFPVLILEPTKVYQPSYLSINKDIDDNTVSIWHVAPDDKHKGIHEWNFSATSVRGVSISKFDERSAFLYVLHNAEDFQIYFCTEMHCKRFCDLVNSITEETWKGPEEGDCDNDALEYDYEYDEHGERVVLGKGTFGVVYAGRDLSNQVRLAIKEIPERDSRYSQPLHEEIALHKHLKHKNIVQYLGSISENGFIKIFMEQVPGGSLSALLRSKWGPLKNNEPTIGFYTRQILEGLKYLHDNQIAHRDIKGDNVLINTYSGVLKISDFGTSKRLAGINPCTETFTGTLQYMAPEIIDKGPRGYGKPADIWSLGCTIIEMATGKPPFYELGEPQAAMFKVGMFKIHPEIPESMSPEAKAFILRCFEPDPDRRATALDLLTDEFLTVTSRKKKSKSSFTGGVYLSGREDLVDDTSSSSEYGSVSPDNDLNTNPFIFKPSVNFPQTVLFSLLSIPVENFEDHSAPPSPDEKDSGFFMLRKDSERRATLHHILTEDRDKVVGNLMEALTQGSEEMKLKPQHISTLVVSLADFVRMADRKIIANTLSQLKLELDFDSTAISQLQVVLFGFQDAVNKVLRNHNIKPHWMFALDNIIRKAVQTAITILVPELRPHFSLASESDPADQEDVDDDTEPERNSAHQSRAPPVATHDDTVATSGVSTLSSTVSHESHNAQRSVSMELGRMKLETNRLLEQLLEKEREYQAILQQVLEEREQEIRLLRLRSEPAAERHEDSELTSWLRLYGADQDAIEKILNEEYTLNDILHDVTRDDLKSLRLR</sequence>
<feature type="binding site" evidence="14">
    <location>
        <position position="651"/>
    </location>
    <ligand>
        <name>ATP</name>
        <dbReference type="ChEBI" id="CHEBI:30616"/>
    </ligand>
</feature>
<evidence type="ECO:0000256" key="5">
    <source>
        <dbReference type="ARBA" id="ARBA00022679"/>
    </source>
</evidence>
<proteinExistence type="inferred from homology"/>
<dbReference type="Pfam" id="PF20309">
    <property type="entry name" value="DRHyd-ASK"/>
    <property type="match status" value="1"/>
</dbReference>
<dbReference type="CDD" id="cd06624">
    <property type="entry name" value="STKc_ASK"/>
    <property type="match status" value="1"/>
</dbReference>
<dbReference type="EC" id="2.7.11.25" evidence="3"/>
<keyword evidence="10" id="KW-0460">Magnesium</keyword>
<dbReference type="FunFam" id="1.10.510.10:FF:000054">
    <property type="entry name" value="Mitogen-activated protein kinase kinase kinase 5"/>
    <property type="match status" value="1"/>
</dbReference>
<evidence type="ECO:0000313" key="18">
    <source>
        <dbReference type="Ensembl" id="ENSLCAP00010026535.1"/>
    </source>
</evidence>
<dbReference type="AlphaFoldDB" id="A0A4W6DLT5"/>
<keyword evidence="4" id="KW-0723">Serine/threonine-protein kinase</keyword>
<dbReference type="InterPro" id="IPR013761">
    <property type="entry name" value="SAM/pointed_sf"/>
</dbReference>
<evidence type="ECO:0000313" key="19">
    <source>
        <dbReference type="Proteomes" id="UP000314980"/>
    </source>
</evidence>
<keyword evidence="9 14" id="KW-0067">ATP-binding</keyword>
<evidence type="ECO:0000256" key="9">
    <source>
        <dbReference type="ARBA" id="ARBA00022840"/>
    </source>
</evidence>
<dbReference type="Ensembl" id="ENSLCAT00010027100.1">
    <property type="protein sequence ID" value="ENSLCAP00010026535.1"/>
    <property type="gene ID" value="ENSLCAG00010012094.1"/>
</dbReference>
<keyword evidence="11 15" id="KW-0175">Coiled coil</keyword>
<dbReference type="FunFam" id="3.30.200.20:FF:000067">
    <property type="entry name" value="Mitogen-activated protein kinase kinase kinase 5"/>
    <property type="match status" value="1"/>
</dbReference>
<evidence type="ECO:0000256" key="8">
    <source>
        <dbReference type="ARBA" id="ARBA00022777"/>
    </source>
</evidence>
<name>A0A4W6DLT5_LATCA</name>
<feature type="region of interest" description="Disordered" evidence="16">
    <location>
        <begin position="1108"/>
        <end position="1147"/>
    </location>
</feature>
<evidence type="ECO:0000256" key="2">
    <source>
        <dbReference type="ARBA" id="ARBA00006529"/>
    </source>
</evidence>
<dbReference type="InterPro" id="IPR025136">
    <property type="entry name" value="MAP3K_TRAF-bd"/>
</dbReference>
<comment type="catalytic activity">
    <reaction evidence="12">
        <text>L-threonyl-[protein] + ATP = O-phospho-L-threonyl-[protein] + ADP + H(+)</text>
        <dbReference type="Rhea" id="RHEA:46608"/>
        <dbReference type="Rhea" id="RHEA-COMP:11060"/>
        <dbReference type="Rhea" id="RHEA-COMP:11605"/>
        <dbReference type="ChEBI" id="CHEBI:15378"/>
        <dbReference type="ChEBI" id="CHEBI:30013"/>
        <dbReference type="ChEBI" id="CHEBI:30616"/>
        <dbReference type="ChEBI" id="CHEBI:61977"/>
        <dbReference type="ChEBI" id="CHEBI:456216"/>
        <dbReference type="EC" id="2.7.11.25"/>
    </reaction>
</comment>
<evidence type="ECO:0000256" key="11">
    <source>
        <dbReference type="ARBA" id="ARBA00023054"/>
    </source>
</evidence>
<reference evidence="18" key="2">
    <citation type="submission" date="2025-08" db="UniProtKB">
        <authorList>
            <consortium name="Ensembl"/>
        </authorList>
    </citation>
    <scope>IDENTIFICATION</scope>
</reference>
<dbReference type="InterPro" id="IPR008271">
    <property type="entry name" value="Ser/Thr_kinase_AS"/>
</dbReference>
<dbReference type="SUPFAM" id="SSF47769">
    <property type="entry name" value="SAM/Pointed domain"/>
    <property type="match status" value="1"/>
</dbReference>
<evidence type="ECO:0000256" key="10">
    <source>
        <dbReference type="ARBA" id="ARBA00022842"/>
    </source>
</evidence>
<dbReference type="InterPro" id="IPR046872">
    <property type="entry name" value="DRHyd-ASK"/>
</dbReference>
<dbReference type="PROSITE" id="PS00107">
    <property type="entry name" value="PROTEIN_KINASE_ATP"/>
    <property type="match status" value="1"/>
</dbReference>
<dbReference type="Proteomes" id="UP000314980">
    <property type="component" value="Unassembled WGS sequence"/>
</dbReference>
<dbReference type="GeneTree" id="ENSGT00940000159155"/>
<evidence type="ECO:0000256" key="6">
    <source>
        <dbReference type="ARBA" id="ARBA00022723"/>
    </source>
</evidence>
<dbReference type="InterPro" id="IPR011009">
    <property type="entry name" value="Kinase-like_dom_sf"/>
</dbReference>
<dbReference type="InterPro" id="IPR000719">
    <property type="entry name" value="Prot_kinase_dom"/>
</dbReference>
<evidence type="ECO:0000256" key="4">
    <source>
        <dbReference type="ARBA" id="ARBA00022527"/>
    </source>
</evidence>
<evidence type="ECO:0000256" key="7">
    <source>
        <dbReference type="ARBA" id="ARBA00022741"/>
    </source>
</evidence>
<dbReference type="GO" id="GO:0005524">
    <property type="term" value="F:ATP binding"/>
    <property type="evidence" value="ECO:0007669"/>
    <property type="project" value="UniProtKB-UniRule"/>
</dbReference>
<keyword evidence="8" id="KW-0418">Kinase</keyword>
<organism evidence="18 19">
    <name type="scientific">Lates calcarifer</name>
    <name type="common">Barramundi</name>
    <name type="synonym">Holocentrus calcarifer</name>
    <dbReference type="NCBI Taxonomy" id="8187"/>
    <lineage>
        <taxon>Eukaryota</taxon>
        <taxon>Metazoa</taxon>
        <taxon>Chordata</taxon>
        <taxon>Craniata</taxon>
        <taxon>Vertebrata</taxon>
        <taxon>Euteleostomi</taxon>
        <taxon>Actinopterygii</taxon>
        <taxon>Neopterygii</taxon>
        <taxon>Teleostei</taxon>
        <taxon>Neoteleostei</taxon>
        <taxon>Acanthomorphata</taxon>
        <taxon>Carangaria</taxon>
        <taxon>Carangaria incertae sedis</taxon>
        <taxon>Centropomidae</taxon>
        <taxon>Lates</taxon>
    </lineage>
</organism>
<dbReference type="PROSITE" id="PS00108">
    <property type="entry name" value="PROTEIN_KINASE_ST"/>
    <property type="match status" value="1"/>
</dbReference>
<accession>A0A4W6DLT5</accession>
<dbReference type="GO" id="GO:0004709">
    <property type="term" value="F:MAP kinase kinase kinase activity"/>
    <property type="evidence" value="ECO:0007669"/>
    <property type="project" value="UniProtKB-EC"/>
</dbReference>
<keyword evidence="5" id="KW-0808">Transferase</keyword>
<evidence type="ECO:0000256" key="13">
    <source>
        <dbReference type="ARBA" id="ARBA00048329"/>
    </source>
</evidence>
<dbReference type="InterPro" id="IPR046873">
    <property type="entry name" value="HisK-N-like"/>
</dbReference>
<protein>
    <recommendedName>
        <fullName evidence="3">mitogen-activated protein kinase kinase kinase</fullName>
        <ecNumber evidence="3">2.7.11.25</ecNumber>
    </recommendedName>
</protein>
<evidence type="ECO:0000256" key="3">
    <source>
        <dbReference type="ARBA" id="ARBA00012406"/>
    </source>
</evidence>
<dbReference type="GO" id="GO:0046872">
    <property type="term" value="F:metal ion binding"/>
    <property type="evidence" value="ECO:0007669"/>
    <property type="project" value="UniProtKB-KW"/>
</dbReference>
<dbReference type="PROSITE" id="PS50011">
    <property type="entry name" value="PROTEIN_KINASE_DOM"/>
    <property type="match status" value="1"/>
</dbReference>
<dbReference type="Pfam" id="PF00069">
    <property type="entry name" value="Pkinase"/>
    <property type="match status" value="1"/>
</dbReference>
<evidence type="ECO:0000256" key="15">
    <source>
        <dbReference type="SAM" id="Coils"/>
    </source>
</evidence>
<dbReference type="InterPro" id="IPR043969">
    <property type="entry name" value="MAP3K_PH"/>
</dbReference>
<comment type="catalytic activity">
    <reaction evidence="13">
        <text>L-seryl-[protein] + ATP = O-phospho-L-seryl-[protein] + ADP + H(+)</text>
        <dbReference type="Rhea" id="RHEA:17989"/>
        <dbReference type="Rhea" id="RHEA-COMP:9863"/>
        <dbReference type="Rhea" id="RHEA-COMP:11604"/>
        <dbReference type="ChEBI" id="CHEBI:15378"/>
        <dbReference type="ChEBI" id="CHEBI:29999"/>
        <dbReference type="ChEBI" id="CHEBI:30616"/>
        <dbReference type="ChEBI" id="CHEBI:83421"/>
        <dbReference type="ChEBI" id="CHEBI:456216"/>
        <dbReference type="EC" id="2.7.11.25"/>
    </reaction>
</comment>
<dbReference type="PANTHER" id="PTHR11584">
    <property type="entry name" value="SERINE/THREONINE PROTEIN KINASE"/>
    <property type="match status" value="1"/>
</dbReference>
<feature type="domain" description="Protein kinase" evidence="17">
    <location>
        <begin position="622"/>
        <end position="880"/>
    </location>
</feature>
<dbReference type="PANTHER" id="PTHR11584:SF332">
    <property type="entry name" value="MITOGEN-ACTIVATED PROTEIN KINASE KINASE KINASE 5"/>
    <property type="match status" value="1"/>
</dbReference>
<dbReference type="Pfam" id="PF20302">
    <property type="entry name" value="HisK-N-like"/>
    <property type="match status" value="1"/>
</dbReference>
<feature type="compositionally biased region" description="Acidic residues" evidence="16">
    <location>
        <begin position="1113"/>
        <end position="1125"/>
    </location>
</feature>